<feature type="transmembrane region" description="Helical" evidence="1">
    <location>
        <begin position="499"/>
        <end position="517"/>
    </location>
</feature>
<dbReference type="RefSeq" id="WP_346043048.1">
    <property type="nucleotide sequence ID" value="NZ_BAAACP010000004.1"/>
</dbReference>
<dbReference type="PANTHER" id="PTHR30282">
    <property type="entry name" value="P-AMINOBENZOYL GLUTAMATE TRANSPORTER"/>
    <property type="match status" value="1"/>
</dbReference>
<keyword evidence="1" id="KW-1133">Transmembrane helix</keyword>
<reference evidence="3" key="1">
    <citation type="journal article" date="2019" name="Int. J. Syst. Evol. Microbiol.">
        <title>The Global Catalogue of Microorganisms (GCM) 10K type strain sequencing project: providing services to taxonomists for standard genome sequencing and annotation.</title>
        <authorList>
            <consortium name="The Broad Institute Genomics Platform"/>
            <consortium name="The Broad Institute Genome Sequencing Center for Infectious Disease"/>
            <person name="Wu L."/>
            <person name="Ma J."/>
        </authorList>
    </citation>
    <scope>NUCLEOTIDE SEQUENCE [LARGE SCALE GENOMIC DNA]</scope>
    <source>
        <strain evidence="3">JCM 6486</strain>
    </source>
</reference>
<feature type="transmembrane region" description="Helical" evidence="1">
    <location>
        <begin position="150"/>
        <end position="178"/>
    </location>
</feature>
<dbReference type="Pfam" id="PF03806">
    <property type="entry name" value="ABG_transport"/>
    <property type="match status" value="2"/>
</dbReference>
<feature type="transmembrane region" description="Helical" evidence="1">
    <location>
        <begin position="358"/>
        <end position="376"/>
    </location>
</feature>
<sequence length="569" mass="60679">MELNVSSKREKQSKLQSCMAVIEKVGNKLPSPALLFVYISIAVLLLSAVLGMFGVVANTELGSFPINNLLGQKPIEVLKVTASGTTVAETYSNGLSYIIGSVIKNFMGMSALGAILIIMLAIGVMEQSGYLSIGIQSIVKATPAKLVTPVVIFLGVMSNIASDAGYVVLIPLAALVYYTIGRNPMVGLAAGFAGVSGGFSANLLIGSFDALLIPFTQAAAETGDALVGTSFAPMLKSTSNMFFLMASTFIIVLIGTLIIDKIVEPSMGKYDKKEADVVEKTGDLTQQEKKAFKAANMSLLGVVAFILLTVLPFDKNNVIPIVGDLSKTVPMTSITPEGTMAVTGVNKFLESIFFSGDMIMMLMFVVFLVPGIVYGFKSGTFKTKDDVIGAMVTSMKSMASIIVILFFVAQFLNFFNDSHLGIYIAQLGAALVAKIPTDNTFMAMMLMIAFIWFTAIVNLFIAGGTSKYGLLAPIFIPILMSAGFSPAGVQLMYRIGDSSTNIISPLMSYMGVIVIFGQKYKKNFGIGNLMGMMLPISIGFLVAWTVFAVAWALLGAPIGPGEFFFINQY</sequence>
<feature type="transmembrane region" description="Helical" evidence="1">
    <location>
        <begin position="468"/>
        <end position="493"/>
    </location>
</feature>
<feature type="transmembrane region" description="Helical" evidence="1">
    <location>
        <begin position="397"/>
        <end position="415"/>
    </location>
</feature>
<protein>
    <submittedName>
        <fullName evidence="2">AbgT family transporter</fullName>
    </submittedName>
</protein>
<dbReference type="PANTHER" id="PTHR30282:SF0">
    <property type="entry name" value="P-AMINOBENZOYL-GLUTAMATE TRANSPORT PROTEIN"/>
    <property type="match status" value="1"/>
</dbReference>
<feature type="transmembrane region" description="Helical" evidence="1">
    <location>
        <begin position="106"/>
        <end position="125"/>
    </location>
</feature>
<evidence type="ECO:0000256" key="1">
    <source>
        <dbReference type="SAM" id="Phobius"/>
    </source>
</evidence>
<feature type="transmembrane region" description="Helical" evidence="1">
    <location>
        <begin position="441"/>
        <end position="461"/>
    </location>
</feature>
<gene>
    <name evidence="2" type="ORF">GCM10008917_09060</name>
</gene>
<feature type="transmembrane region" description="Helical" evidence="1">
    <location>
        <begin position="294"/>
        <end position="313"/>
    </location>
</feature>
<feature type="transmembrane region" description="Helical" evidence="1">
    <location>
        <begin position="35"/>
        <end position="57"/>
    </location>
</feature>
<keyword evidence="1" id="KW-0812">Transmembrane</keyword>
<evidence type="ECO:0000313" key="2">
    <source>
        <dbReference type="EMBL" id="GAA0862705.1"/>
    </source>
</evidence>
<evidence type="ECO:0000313" key="3">
    <source>
        <dbReference type="Proteomes" id="UP001400965"/>
    </source>
</evidence>
<feature type="transmembrane region" description="Helical" evidence="1">
    <location>
        <begin position="185"/>
        <end position="205"/>
    </location>
</feature>
<keyword evidence="1" id="KW-0472">Membrane</keyword>
<feature type="transmembrane region" description="Helical" evidence="1">
    <location>
        <begin position="241"/>
        <end position="263"/>
    </location>
</feature>
<dbReference type="InterPro" id="IPR004697">
    <property type="entry name" value="AbgT"/>
</dbReference>
<dbReference type="Proteomes" id="UP001400965">
    <property type="component" value="Unassembled WGS sequence"/>
</dbReference>
<keyword evidence="3" id="KW-1185">Reference proteome</keyword>
<name>A0ABP3XGI2_9FIRM</name>
<feature type="transmembrane region" description="Helical" evidence="1">
    <location>
        <begin position="529"/>
        <end position="554"/>
    </location>
</feature>
<comment type="caution">
    <text evidence="2">The sequence shown here is derived from an EMBL/GenBank/DDBJ whole genome shotgun (WGS) entry which is preliminary data.</text>
</comment>
<dbReference type="EMBL" id="BAAACP010000004">
    <property type="protein sequence ID" value="GAA0862705.1"/>
    <property type="molecule type" value="Genomic_DNA"/>
</dbReference>
<proteinExistence type="predicted"/>
<accession>A0ABP3XGI2</accession>
<organism evidence="2 3">
    <name type="scientific">Paraclostridium tenue</name>
    <dbReference type="NCBI Taxonomy" id="1737"/>
    <lineage>
        <taxon>Bacteria</taxon>
        <taxon>Bacillati</taxon>
        <taxon>Bacillota</taxon>
        <taxon>Clostridia</taxon>
        <taxon>Peptostreptococcales</taxon>
        <taxon>Peptostreptococcaceae</taxon>
        <taxon>Paraclostridium</taxon>
    </lineage>
</organism>